<dbReference type="Proteomes" id="UP001597351">
    <property type="component" value="Unassembled WGS sequence"/>
</dbReference>
<dbReference type="RefSeq" id="WP_343921545.1">
    <property type="nucleotide sequence ID" value="NZ_BAAAJT010000003.1"/>
</dbReference>
<name>A0ABW4TQC4_9ACTN</name>
<proteinExistence type="predicted"/>
<protein>
    <recommendedName>
        <fullName evidence="5">Mce-associated membrane protein</fullName>
    </recommendedName>
</protein>
<evidence type="ECO:0008006" key="5">
    <source>
        <dbReference type="Google" id="ProtNLM"/>
    </source>
</evidence>
<reference evidence="4" key="1">
    <citation type="journal article" date="2019" name="Int. J. Syst. Evol. Microbiol.">
        <title>The Global Catalogue of Microorganisms (GCM) 10K type strain sequencing project: providing services to taxonomists for standard genome sequencing and annotation.</title>
        <authorList>
            <consortium name="The Broad Institute Genomics Platform"/>
            <consortium name="The Broad Institute Genome Sequencing Center for Infectious Disease"/>
            <person name="Wu L."/>
            <person name="Ma J."/>
        </authorList>
    </citation>
    <scope>NUCLEOTIDE SEQUENCE [LARGE SCALE GENOMIC DNA]</scope>
    <source>
        <strain evidence="4">CGMCC 1.12477</strain>
    </source>
</reference>
<organism evidence="3 4">
    <name type="scientific">Nocardioides aestuarii</name>
    <dbReference type="NCBI Taxonomy" id="252231"/>
    <lineage>
        <taxon>Bacteria</taxon>
        <taxon>Bacillati</taxon>
        <taxon>Actinomycetota</taxon>
        <taxon>Actinomycetes</taxon>
        <taxon>Propionibacteriales</taxon>
        <taxon>Nocardioidaceae</taxon>
        <taxon>Nocardioides</taxon>
    </lineage>
</organism>
<dbReference type="PANTHER" id="PTHR37042:SF4">
    <property type="entry name" value="OUTER MEMBRANE PROTEIN RV1973"/>
    <property type="match status" value="1"/>
</dbReference>
<comment type="subcellular location">
    <subcellularLocation>
        <location evidence="1">Membrane</location>
    </subcellularLocation>
</comment>
<evidence type="ECO:0000256" key="1">
    <source>
        <dbReference type="ARBA" id="ARBA00004370"/>
    </source>
</evidence>
<keyword evidence="4" id="KW-1185">Reference proteome</keyword>
<evidence type="ECO:0000313" key="3">
    <source>
        <dbReference type="EMBL" id="MFD1948870.1"/>
    </source>
</evidence>
<accession>A0ABW4TQC4</accession>
<gene>
    <name evidence="3" type="ORF">ACFSDE_18855</name>
</gene>
<evidence type="ECO:0000256" key="2">
    <source>
        <dbReference type="ARBA" id="ARBA00023136"/>
    </source>
</evidence>
<comment type="caution">
    <text evidence="3">The sequence shown here is derived from an EMBL/GenBank/DDBJ whole genome shotgun (WGS) entry which is preliminary data.</text>
</comment>
<keyword evidence="2" id="KW-0472">Membrane</keyword>
<evidence type="ECO:0000313" key="4">
    <source>
        <dbReference type="Proteomes" id="UP001597351"/>
    </source>
</evidence>
<dbReference type="PANTHER" id="PTHR37042">
    <property type="entry name" value="OUTER MEMBRANE PROTEIN RV1973"/>
    <property type="match status" value="1"/>
</dbReference>
<sequence>MAASARRRVVLITLVAVLAAAVAVEAWLLRDDGAAAPTAARPVVTAPVETAAAVRSAASSTHAILSYGFSDLDAQLDDAARRMTPGFAARFRARVEEGGDDLLAGRATQEARVVDAGVVRSSGDEVTALVFVDRLVASAGSGTTTRGERLLVTVVRRDGVWLVSDIRTR</sequence>
<dbReference type="EMBL" id="JBHUGD010000004">
    <property type="protein sequence ID" value="MFD1948870.1"/>
    <property type="molecule type" value="Genomic_DNA"/>
</dbReference>